<dbReference type="InterPro" id="IPR002509">
    <property type="entry name" value="NODB_dom"/>
</dbReference>
<comment type="function">
    <text evidence="1">Is involved in generating a small heat-stable compound (Nod), an acylated oligomer of N-acetylglucosamine, that stimulates mitosis in various plant protoplasts.</text>
</comment>
<reference evidence="8 9" key="1">
    <citation type="journal article" date="2008" name="Appl. Environ. Microbiol.">
        <title>Genomic insights into Mn(II) oxidation by the marine alphaproteobacterium Aurantimonas sp. strain SI85-9A1.</title>
        <authorList>
            <person name="Dick G.J."/>
            <person name="Podell S."/>
            <person name="Johnson H.A."/>
            <person name="Rivera-Espinoza Y."/>
            <person name="Bernier-Latmani R."/>
            <person name="McCarthy J.K."/>
            <person name="Torpey J.W."/>
            <person name="Clement B.G."/>
            <person name="Gaasterland T."/>
            <person name="Tebo B.M."/>
        </authorList>
    </citation>
    <scope>NUCLEOTIDE SEQUENCE [LARGE SCALE GENOMIC DNA]</scope>
    <source>
        <strain evidence="8 9">SI85-9A1</strain>
    </source>
</reference>
<evidence type="ECO:0000256" key="1">
    <source>
        <dbReference type="ARBA" id="ARBA00003236"/>
    </source>
</evidence>
<dbReference type="GO" id="GO:0005975">
    <property type="term" value="P:carbohydrate metabolic process"/>
    <property type="evidence" value="ECO:0007669"/>
    <property type="project" value="InterPro"/>
</dbReference>
<dbReference type="GO" id="GO:0016810">
    <property type="term" value="F:hydrolase activity, acting on carbon-nitrogen (but not peptide) bonds"/>
    <property type="evidence" value="ECO:0007669"/>
    <property type="project" value="InterPro"/>
</dbReference>
<evidence type="ECO:0000256" key="3">
    <source>
        <dbReference type="ARBA" id="ARBA00020071"/>
    </source>
</evidence>
<feature type="domain" description="NodB homology" evidence="7">
    <location>
        <begin position="99"/>
        <end position="282"/>
    </location>
</feature>
<evidence type="ECO:0000313" key="8">
    <source>
        <dbReference type="EMBL" id="EAS48921.1"/>
    </source>
</evidence>
<evidence type="ECO:0000256" key="4">
    <source>
        <dbReference type="ARBA" id="ARBA00022723"/>
    </source>
</evidence>
<dbReference type="InterPro" id="IPR050248">
    <property type="entry name" value="Polysacc_deacetylase_ArnD"/>
</dbReference>
<name>Q1YFQ2_AURMS</name>
<evidence type="ECO:0000259" key="7">
    <source>
        <dbReference type="PROSITE" id="PS51677"/>
    </source>
</evidence>
<dbReference type="BioCyc" id="AURANTIMONAS:SI859A1_03128-MONOMER"/>
<dbReference type="HOGENOM" id="CLU_021264_8_2_5"/>
<proteinExistence type="inferred from homology"/>
<accession>Q1YFQ2</accession>
<dbReference type="PROSITE" id="PS51677">
    <property type="entry name" value="NODB"/>
    <property type="match status" value="1"/>
</dbReference>
<keyword evidence="5" id="KW-0378">Hydrolase</keyword>
<keyword evidence="4" id="KW-0479">Metal-binding</keyword>
<protein>
    <recommendedName>
        <fullName evidence="3">Chitooligosaccharide deacetylase</fullName>
    </recommendedName>
    <alternativeName>
        <fullName evidence="6">Nodulation protein B</fullName>
    </alternativeName>
</protein>
<evidence type="ECO:0000256" key="6">
    <source>
        <dbReference type="ARBA" id="ARBA00032976"/>
    </source>
</evidence>
<sequence length="301" mass="32416">MARYNRSVETLRIAVMKLFRAGAAILALALIAGCGHNEARSLAMKGPTATTSVSALGFAPDASDGAFPLFQSFAPVSSSPLNGRTLEVSHISDIVLQPREVVLTFDDGPIPGKTHKILRALDEYGVGATFLMVGQMARAYPKIAQDVALHGHTIGTHTDGHANLRTLSADAAIAEIHRGQRSVSAALAPIGRRPAPFFRFPYLADTRSLRERLSGEGVVAIDVDIDSKDYFRDAPSIVRDRTLLSLEKHGRGIVLFHDIQSRTAAMLPDFLQALQERGFKVVRLVPAGRPSGPMLLSDASF</sequence>
<evidence type="ECO:0000256" key="2">
    <source>
        <dbReference type="ARBA" id="ARBA00010973"/>
    </source>
</evidence>
<gene>
    <name evidence="8" type="ORF">SI859A1_03128</name>
</gene>
<dbReference type="InterPro" id="IPR011330">
    <property type="entry name" value="Glyco_hydro/deAcase_b/a-brl"/>
</dbReference>
<dbReference type="Pfam" id="PF01522">
    <property type="entry name" value="Polysacc_deac_1"/>
    <property type="match status" value="1"/>
</dbReference>
<comment type="similarity">
    <text evidence="2">Belongs to the polysaccharide deacetylase family.</text>
</comment>
<dbReference type="Proteomes" id="UP000000321">
    <property type="component" value="Unassembled WGS sequence"/>
</dbReference>
<dbReference type="EMBL" id="AAPJ01000006">
    <property type="protein sequence ID" value="EAS48921.1"/>
    <property type="molecule type" value="Genomic_DNA"/>
</dbReference>
<evidence type="ECO:0000313" key="9">
    <source>
        <dbReference type="Proteomes" id="UP000000321"/>
    </source>
</evidence>
<dbReference type="SUPFAM" id="SSF88713">
    <property type="entry name" value="Glycoside hydrolase/deacetylase"/>
    <property type="match status" value="1"/>
</dbReference>
<dbReference type="PROSITE" id="PS51257">
    <property type="entry name" value="PROKAR_LIPOPROTEIN"/>
    <property type="match status" value="1"/>
</dbReference>
<organism evidence="8 9">
    <name type="scientific">Aurantimonas manganoxydans (strain ATCC BAA-1229 / DSM 21871 / SI85-9A1)</name>
    <dbReference type="NCBI Taxonomy" id="287752"/>
    <lineage>
        <taxon>Bacteria</taxon>
        <taxon>Pseudomonadati</taxon>
        <taxon>Pseudomonadota</taxon>
        <taxon>Alphaproteobacteria</taxon>
        <taxon>Hyphomicrobiales</taxon>
        <taxon>Aurantimonadaceae</taxon>
        <taxon>Aurantimonas</taxon>
    </lineage>
</organism>
<keyword evidence="9" id="KW-1185">Reference proteome</keyword>
<dbReference type="CDD" id="cd10917">
    <property type="entry name" value="CE4_NodB_like_6s_7s"/>
    <property type="match status" value="1"/>
</dbReference>
<dbReference type="AlphaFoldDB" id="Q1YFQ2"/>
<dbReference type="Gene3D" id="3.20.20.370">
    <property type="entry name" value="Glycoside hydrolase/deacetylase"/>
    <property type="match status" value="1"/>
</dbReference>
<dbReference type="PANTHER" id="PTHR10587:SF133">
    <property type="entry name" value="CHITIN DEACETYLASE 1-RELATED"/>
    <property type="match status" value="1"/>
</dbReference>
<comment type="caution">
    <text evidence="8">The sequence shown here is derived from an EMBL/GenBank/DDBJ whole genome shotgun (WGS) entry which is preliminary data.</text>
</comment>
<evidence type="ECO:0000256" key="5">
    <source>
        <dbReference type="ARBA" id="ARBA00022801"/>
    </source>
</evidence>
<dbReference type="GO" id="GO:0046872">
    <property type="term" value="F:metal ion binding"/>
    <property type="evidence" value="ECO:0007669"/>
    <property type="project" value="UniProtKB-KW"/>
</dbReference>
<dbReference type="PANTHER" id="PTHR10587">
    <property type="entry name" value="GLYCOSYL TRANSFERASE-RELATED"/>
    <property type="match status" value="1"/>
</dbReference>
<dbReference type="GO" id="GO:0016020">
    <property type="term" value="C:membrane"/>
    <property type="evidence" value="ECO:0007669"/>
    <property type="project" value="TreeGrafter"/>
</dbReference>